<reference evidence="2" key="1">
    <citation type="journal article" date="2019" name="bioRxiv">
        <title>The Genome of the Zebra Mussel, Dreissena polymorpha: A Resource for Invasive Species Research.</title>
        <authorList>
            <person name="McCartney M.A."/>
            <person name="Auch B."/>
            <person name="Kono T."/>
            <person name="Mallez S."/>
            <person name="Zhang Y."/>
            <person name="Obille A."/>
            <person name="Becker A."/>
            <person name="Abrahante J.E."/>
            <person name="Garbe J."/>
            <person name="Badalamenti J.P."/>
            <person name="Herman A."/>
            <person name="Mangelson H."/>
            <person name="Liachko I."/>
            <person name="Sullivan S."/>
            <person name="Sone E.D."/>
            <person name="Koren S."/>
            <person name="Silverstein K.A.T."/>
            <person name="Beckman K.B."/>
            <person name="Gohl D.M."/>
        </authorList>
    </citation>
    <scope>NUCLEOTIDE SEQUENCE</scope>
    <source>
        <strain evidence="2">Duluth1</strain>
        <tissue evidence="2">Whole animal</tissue>
    </source>
</reference>
<protein>
    <submittedName>
        <fullName evidence="2">Uncharacterized protein</fullName>
    </submittedName>
</protein>
<accession>A0A9D4HCD1</accession>
<name>A0A9D4HCD1_DREPO</name>
<gene>
    <name evidence="2" type="ORF">DPMN_104074</name>
</gene>
<comment type="caution">
    <text evidence="2">The sequence shown here is derived from an EMBL/GenBank/DDBJ whole genome shotgun (WGS) entry which is preliminary data.</text>
</comment>
<evidence type="ECO:0000313" key="2">
    <source>
        <dbReference type="EMBL" id="KAH3830819.1"/>
    </source>
</evidence>
<evidence type="ECO:0000256" key="1">
    <source>
        <dbReference type="SAM" id="MobiDB-lite"/>
    </source>
</evidence>
<evidence type="ECO:0000313" key="3">
    <source>
        <dbReference type="Proteomes" id="UP000828390"/>
    </source>
</evidence>
<dbReference type="EMBL" id="JAIWYP010000004">
    <property type="protein sequence ID" value="KAH3830819.1"/>
    <property type="molecule type" value="Genomic_DNA"/>
</dbReference>
<feature type="region of interest" description="Disordered" evidence="1">
    <location>
        <begin position="313"/>
        <end position="337"/>
    </location>
</feature>
<reference evidence="2" key="2">
    <citation type="submission" date="2020-11" db="EMBL/GenBank/DDBJ databases">
        <authorList>
            <person name="McCartney M.A."/>
            <person name="Auch B."/>
            <person name="Kono T."/>
            <person name="Mallez S."/>
            <person name="Becker A."/>
            <person name="Gohl D.M."/>
            <person name="Silverstein K.A.T."/>
            <person name="Koren S."/>
            <person name="Bechman K.B."/>
            <person name="Herman A."/>
            <person name="Abrahante J.E."/>
            <person name="Garbe J."/>
        </authorList>
    </citation>
    <scope>NUCLEOTIDE SEQUENCE</scope>
    <source>
        <strain evidence="2">Duluth1</strain>
        <tissue evidence="2">Whole animal</tissue>
    </source>
</reference>
<dbReference type="AlphaFoldDB" id="A0A9D4HCD1"/>
<dbReference type="Proteomes" id="UP000828390">
    <property type="component" value="Unassembled WGS sequence"/>
</dbReference>
<proteinExistence type="predicted"/>
<keyword evidence="3" id="KW-1185">Reference proteome</keyword>
<organism evidence="2 3">
    <name type="scientific">Dreissena polymorpha</name>
    <name type="common">Zebra mussel</name>
    <name type="synonym">Mytilus polymorpha</name>
    <dbReference type="NCBI Taxonomy" id="45954"/>
    <lineage>
        <taxon>Eukaryota</taxon>
        <taxon>Metazoa</taxon>
        <taxon>Spiralia</taxon>
        <taxon>Lophotrochozoa</taxon>
        <taxon>Mollusca</taxon>
        <taxon>Bivalvia</taxon>
        <taxon>Autobranchia</taxon>
        <taxon>Heteroconchia</taxon>
        <taxon>Euheterodonta</taxon>
        <taxon>Imparidentia</taxon>
        <taxon>Neoheterodontei</taxon>
        <taxon>Myida</taxon>
        <taxon>Dreissenoidea</taxon>
        <taxon>Dreissenidae</taxon>
        <taxon>Dreissena</taxon>
    </lineage>
</organism>
<sequence length="337" mass="38708">MYQKKTTNAPTSINEDVKKVFQQAYTNSLRTIISSPIYNIFGESDQCKVAKCCVDNEIVRKKFEDLMLEVFNGSSGASTSERETIFRKLHEKRLSSAVIEDLIRTINNETTKHSEEAVNNFIQDFVLELVGEIFKSFVELGAQSSKNTSEVISENDSKVLFYISGYLISTLLKRYSKVKNPTEREHKKDVMKSLVNKSSEKTFTEKYSTMIDYKNCGGLKKPSDNFFFMIREFENVVRKSVDHESIHSKSFLKDELREEILDSFMVKHNSCDLFELVEDDNERESFLEDCINLFLSVRGFAITKLINKKTEKSAKNEKKTSASLRDALKSLNTGNLK</sequence>